<proteinExistence type="predicted"/>
<reference evidence="2 3" key="1">
    <citation type="journal article" date="2015" name="Genome Biol. Evol.">
        <title>Phylogenomic analyses indicate that early fungi evolved digesting cell walls of algal ancestors of land plants.</title>
        <authorList>
            <person name="Chang Y."/>
            <person name="Wang S."/>
            <person name="Sekimoto S."/>
            <person name="Aerts A.L."/>
            <person name="Choi C."/>
            <person name="Clum A."/>
            <person name="LaButti K.M."/>
            <person name="Lindquist E.A."/>
            <person name="Yee Ngan C."/>
            <person name="Ohm R.A."/>
            <person name="Salamov A.A."/>
            <person name="Grigoriev I.V."/>
            <person name="Spatafora J.W."/>
            <person name="Berbee M.L."/>
        </authorList>
    </citation>
    <scope>NUCLEOTIDE SEQUENCE [LARGE SCALE GENOMIC DNA]</scope>
    <source>
        <strain evidence="2 3">NRRL 28638</strain>
    </source>
</reference>
<dbReference type="EMBL" id="KQ964505">
    <property type="protein sequence ID" value="KXN70359.1"/>
    <property type="molecule type" value="Genomic_DNA"/>
</dbReference>
<gene>
    <name evidence="2" type="ORF">CONCODRAFT_78904</name>
</gene>
<keyword evidence="1" id="KW-0732">Signal</keyword>
<feature type="chain" id="PRO_5007294469" evidence="1">
    <location>
        <begin position="18"/>
        <end position="122"/>
    </location>
</feature>
<organism evidence="2 3">
    <name type="scientific">Conidiobolus coronatus (strain ATCC 28846 / CBS 209.66 / NRRL 28638)</name>
    <name type="common">Delacroixia coronata</name>
    <dbReference type="NCBI Taxonomy" id="796925"/>
    <lineage>
        <taxon>Eukaryota</taxon>
        <taxon>Fungi</taxon>
        <taxon>Fungi incertae sedis</taxon>
        <taxon>Zoopagomycota</taxon>
        <taxon>Entomophthoromycotina</taxon>
        <taxon>Entomophthoromycetes</taxon>
        <taxon>Entomophthorales</taxon>
        <taxon>Ancylistaceae</taxon>
        <taxon>Conidiobolus</taxon>
    </lineage>
</organism>
<feature type="signal peptide" evidence="1">
    <location>
        <begin position="1"/>
        <end position="17"/>
    </location>
</feature>
<evidence type="ECO:0000256" key="1">
    <source>
        <dbReference type="SAM" id="SignalP"/>
    </source>
</evidence>
<evidence type="ECO:0000313" key="3">
    <source>
        <dbReference type="Proteomes" id="UP000070444"/>
    </source>
</evidence>
<name>A0A137P5W5_CONC2</name>
<evidence type="ECO:0000313" key="2">
    <source>
        <dbReference type="EMBL" id="KXN70359.1"/>
    </source>
</evidence>
<dbReference type="AlphaFoldDB" id="A0A137P5W5"/>
<keyword evidence="3" id="KW-1185">Reference proteome</keyword>
<accession>A0A137P5W5</accession>
<sequence length="122" mass="13289">MVKLAALFSVLSASALSLNSCQTAATDLQFVVGGLLAPNKVLLDIGQAGYAQHSNNPYAKYLRKESAGFSLPLDVAGEYITEKKPNTQVINTDTYKINYQYELQGQNLVITAVKCHYQTSDL</sequence>
<dbReference type="Proteomes" id="UP000070444">
    <property type="component" value="Unassembled WGS sequence"/>
</dbReference>
<protein>
    <submittedName>
        <fullName evidence="2">Uncharacterized protein</fullName>
    </submittedName>
</protein>